<comment type="caution">
    <text evidence="2">The sequence shown here is derived from an EMBL/GenBank/DDBJ whole genome shotgun (WGS) entry which is preliminary data.</text>
</comment>
<proteinExistence type="predicted"/>
<dbReference type="OrthoDB" id="10559894at2759"/>
<evidence type="ECO:0000256" key="1">
    <source>
        <dbReference type="SAM" id="Coils"/>
    </source>
</evidence>
<keyword evidence="3" id="KW-1185">Reference proteome</keyword>
<keyword evidence="1" id="KW-0175">Coiled coil</keyword>
<evidence type="ECO:0000313" key="3">
    <source>
        <dbReference type="Proteomes" id="UP000789396"/>
    </source>
</evidence>
<protein>
    <submittedName>
        <fullName evidence="2">7155_t:CDS:1</fullName>
    </submittedName>
</protein>
<sequence>LENSKLKNLKIRFDSLISKLIRLENNEKSYQNEMKKLQEENINLKVENNKFKIKEISQEICQDNDFNMPNESPNNDTDILNTSVPKIVEVIEEIDRKD</sequence>
<organism evidence="2 3">
    <name type="scientific">Racocetra fulgida</name>
    <dbReference type="NCBI Taxonomy" id="60492"/>
    <lineage>
        <taxon>Eukaryota</taxon>
        <taxon>Fungi</taxon>
        <taxon>Fungi incertae sedis</taxon>
        <taxon>Mucoromycota</taxon>
        <taxon>Glomeromycotina</taxon>
        <taxon>Glomeromycetes</taxon>
        <taxon>Diversisporales</taxon>
        <taxon>Gigasporaceae</taxon>
        <taxon>Racocetra</taxon>
    </lineage>
</organism>
<accession>A0A9N9E7E8</accession>
<evidence type="ECO:0000313" key="2">
    <source>
        <dbReference type="EMBL" id="CAG8662931.1"/>
    </source>
</evidence>
<feature type="non-terminal residue" evidence="2">
    <location>
        <position position="98"/>
    </location>
</feature>
<reference evidence="2" key="1">
    <citation type="submission" date="2021-06" db="EMBL/GenBank/DDBJ databases">
        <authorList>
            <person name="Kallberg Y."/>
            <person name="Tangrot J."/>
            <person name="Rosling A."/>
        </authorList>
    </citation>
    <scope>NUCLEOTIDE SEQUENCE</scope>
    <source>
        <strain evidence="2">IN212</strain>
    </source>
</reference>
<dbReference type="EMBL" id="CAJVPZ010015063">
    <property type="protein sequence ID" value="CAG8662931.1"/>
    <property type="molecule type" value="Genomic_DNA"/>
</dbReference>
<dbReference type="Proteomes" id="UP000789396">
    <property type="component" value="Unassembled WGS sequence"/>
</dbReference>
<gene>
    <name evidence="2" type="ORF">RFULGI_LOCUS8923</name>
</gene>
<name>A0A9N9E7E8_9GLOM</name>
<feature type="coiled-coil region" evidence="1">
    <location>
        <begin position="6"/>
        <end position="54"/>
    </location>
</feature>
<dbReference type="AlphaFoldDB" id="A0A9N9E7E8"/>